<gene>
    <name evidence="1" type="ORF">OUZ56_001850</name>
</gene>
<sequence length="83" mass="9290">MTYSVGKQLPNRKQEAASASCSGILLLSRHQAQQFLPIYLIIFAFNAQAFSSPVFETLLNNLWQTDHPSTQSDLRTPLPNVNL</sequence>
<keyword evidence="2" id="KW-1185">Reference proteome</keyword>
<evidence type="ECO:0000313" key="1">
    <source>
        <dbReference type="EMBL" id="KAK4019845.1"/>
    </source>
</evidence>
<comment type="caution">
    <text evidence="1">The sequence shown here is derived from an EMBL/GenBank/DDBJ whole genome shotgun (WGS) entry which is preliminary data.</text>
</comment>
<evidence type="ECO:0000313" key="2">
    <source>
        <dbReference type="Proteomes" id="UP001234178"/>
    </source>
</evidence>
<reference evidence="1 2" key="1">
    <citation type="journal article" date="2023" name="Nucleic Acids Res.">
        <title>The hologenome of Daphnia magna reveals possible DNA methylation and microbiome-mediated evolution of the host genome.</title>
        <authorList>
            <person name="Chaturvedi A."/>
            <person name="Li X."/>
            <person name="Dhandapani V."/>
            <person name="Marshall H."/>
            <person name="Kissane S."/>
            <person name="Cuenca-Cambronero M."/>
            <person name="Asole G."/>
            <person name="Calvet F."/>
            <person name="Ruiz-Romero M."/>
            <person name="Marangio P."/>
            <person name="Guigo R."/>
            <person name="Rago D."/>
            <person name="Mirbahai L."/>
            <person name="Eastwood N."/>
            <person name="Colbourne J.K."/>
            <person name="Zhou J."/>
            <person name="Mallon E."/>
            <person name="Orsini L."/>
        </authorList>
    </citation>
    <scope>NUCLEOTIDE SEQUENCE [LARGE SCALE GENOMIC DNA]</scope>
    <source>
        <strain evidence="1">LRV0_1</strain>
    </source>
</reference>
<name>A0ABR0A3Y3_9CRUS</name>
<dbReference type="EMBL" id="JAOYFB010000036">
    <property type="protein sequence ID" value="KAK4019845.1"/>
    <property type="molecule type" value="Genomic_DNA"/>
</dbReference>
<organism evidence="1 2">
    <name type="scientific">Daphnia magna</name>
    <dbReference type="NCBI Taxonomy" id="35525"/>
    <lineage>
        <taxon>Eukaryota</taxon>
        <taxon>Metazoa</taxon>
        <taxon>Ecdysozoa</taxon>
        <taxon>Arthropoda</taxon>
        <taxon>Crustacea</taxon>
        <taxon>Branchiopoda</taxon>
        <taxon>Diplostraca</taxon>
        <taxon>Cladocera</taxon>
        <taxon>Anomopoda</taxon>
        <taxon>Daphniidae</taxon>
        <taxon>Daphnia</taxon>
    </lineage>
</organism>
<accession>A0ABR0A3Y3</accession>
<proteinExistence type="predicted"/>
<dbReference type="Proteomes" id="UP001234178">
    <property type="component" value="Unassembled WGS sequence"/>
</dbReference>
<protein>
    <submittedName>
        <fullName evidence="1">Uncharacterized protein</fullName>
    </submittedName>
</protein>